<name>A0ABY7GQM8_9GAMM</name>
<dbReference type="Proteomes" id="UP001162780">
    <property type="component" value="Chromosome"/>
</dbReference>
<keyword evidence="3 9" id="KW-0479">Metal-binding</keyword>
<dbReference type="NCBIfam" id="TIGR00693">
    <property type="entry name" value="thiE"/>
    <property type="match status" value="1"/>
</dbReference>
<dbReference type="SUPFAM" id="SSF51391">
    <property type="entry name" value="Thiamin phosphate synthase"/>
    <property type="match status" value="1"/>
</dbReference>
<dbReference type="CDD" id="cd00564">
    <property type="entry name" value="TMP_TenI"/>
    <property type="match status" value="1"/>
</dbReference>
<comment type="catalytic activity">
    <reaction evidence="7 9 10">
        <text>2-(2-carboxy-4-methylthiazol-5-yl)ethyl phosphate + 4-amino-2-methyl-5-(diphosphooxymethyl)pyrimidine + 2 H(+) = thiamine phosphate + CO2 + diphosphate</text>
        <dbReference type="Rhea" id="RHEA:47848"/>
        <dbReference type="ChEBI" id="CHEBI:15378"/>
        <dbReference type="ChEBI" id="CHEBI:16526"/>
        <dbReference type="ChEBI" id="CHEBI:33019"/>
        <dbReference type="ChEBI" id="CHEBI:37575"/>
        <dbReference type="ChEBI" id="CHEBI:57841"/>
        <dbReference type="ChEBI" id="CHEBI:62890"/>
        <dbReference type="EC" id="2.5.1.3"/>
    </reaction>
</comment>
<dbReference type="Pfam" id="PF02581">
    <property type="entry name" value="TMP-TENI"/>
    <property type="match status" value="1"/>
</dbReference>
<evidence type="ECO:0000313" key="14">
    <source>
        <dbReference type="Proteomes" id="UP001162780"/>
    </source>
</evidence>
<evidence type="ECO:0000256" key="5">
    <source>
        <dbReference type="ARBA" id="ARBA00022977"/>
    </source>
</evidence>
<comment type="pathway">
    <text evidence="1 9 11">Cofactor biosynthesis; thiamine diphosphate biosynthesis; thiamine phosphate from 4-amino-2-methyl-5-diphosphomethylpyrimidine and 4-methyl-5-(2-phosphoethyl)-thiazole: step 1/1.</text>
</comment>
<evidence type="ECO:0000256" key="2">
    <source>
        <dbReference type="ARBA" id="ARBA00022679"/>
    </source>
</evidence>
<dbReference type="HAMAP" id="MF_00097">
    <property type="entry name" value="TMP_synthase"/>
    <property type="match status" value="1"/>
</dbReference>
<evidence type="ECO:0000256" key="6">
    <source>
        <dbReference type="ARBA" id="ARBA00047334"/>
    </source>
</evidence>
<feature type="binding site" evidence="9">
    <location>
        <position position="164"/>
    </location>
    <ligand>
        <name>2-[(2R,5Z)-2-carboxy-4-methylthiazol-5(2H)-ylidene]ethyl phosphate</name>
        <dbReference type="ChEBI" id="CHEBI:62899"/>
    </ligand>
</feature>
<comment type="cofactor">
    <cofactor evidence="9">
        <name>Mg(2+)</name>
        <dbReference type="ChEBI" id="CHEBI:18420"/>
    </cofactor>
    <text evidence="9">Binds 1 Mg(2+) ion per subunit.</text>
</comment>
<dbReference type="RefSeq" id="WP_255187707.1">
    <property type="nucleotide sequence ID" value="NZ_CP113517.1"/>
</dbReference>
<comment type="similarity">
    <text evidence="9 10">Belongs to the thiamine-phosphate synthase family.</text>
</comment>
<evidence type="ECO:0000256" key="1">
    <source>
        <dbReference type="ARBA" id="ARBA00005165"/>
    </source>
</evidence>
<dbReference type="InterPro" id="IPR013785">
    <property type="entry name" value="Aldolase_TIM"/>
</dbReference>
<keyword evidence="2 9" id="KW-0808">Transferase</keyword>
<proteinExistence type="inferred from homology"/>
<keyword evidence="5 9" id="KW-0784">Thiamine biosynthesis</keyword>
<keyword evidence="4 9" id="KW-0460">Magnesium</keyword>
<dbReference type="Gene3D" id="3.20.20.70">
    <property type="entry name" value="Aldolase class I"/>
    <property type="match status" value="1"/>
</dbReference>
<feature type="binding site" evidence="9">
    <location>
        <position position="137"/>
    </location>
    <ligand>
        <name>4-amino-2-methyl-5-(diphosphooxymethyl)pyrimidine</name>
        <dbReference type="ChEBI" id="CHEBI:57841"/>
    </ligand>
</feature>
<feature type="binding site" evidence="9">
    <location>
        <position position="88"/>
    </location>
    <ligand>
        <name>Mg(2+)</name>
        <dbReference type="ChEBI" id="CHEBI:18420"/>
    </ligand>
</feature>
<dbReference type="InterPro" id="IPR034291">
    <property type="entry name" value="TMP_synthase"/>
</dbReference>
<dbReference type="PANTHER" id="PTHR20857:SF15">
    <property type="entry name" value="THIAMINE-PHOSPHATE SYNTHASE"/>
    <property type="match status" value="1"/>
</dbReference>
<sequence>MKFPRRGLYAITQTEHKSLEQIVRDVEDALKGGAVVVQYRDKEPLDAVTLASRLLRICHAYQVPLLINDSIELALQTGADGVHLGRDDGDIAAARQLLGKDAIIGVSCYNDIGRAQLAAAAGADYVAFGRFFPSGSKPLAAPAEIATLQQAKRLLNVPIVAIGGILPNNGRQLLDAGADLLAVIGGIFDQEPETAARAYQTLFSPQQEN</sequence>
<evidence type="ECO:0000256" key="4">
    <source>
        <dbReference type="ARBA" id="ARBA00022842"/>
    </source>
</evidence>
<evidence type="ECO:0000256" key="8">
    <source>
        <dbReference type="ARBA" id="ARBA00047883"/>
    </source>
</evidence>
<accession>A0ABY7GQM8</accession>
<evidence type="ECO:0000256" key="11">
    <source>
        <dbReference type="RuleBase" id="RU004253"/>
    </source>
</evidence>
<comment type="function">
    <text evidence="9">Condenses 4-methyl-5-(beta-hydroxyethyl)thiazole monophosphate (THZ-P) and 2-methyl-4-amino-5-hydroxymethyl pyrimidine pyrophosphate (HMP-PP) to form thiamine monophosphate (TMP).</text>
</comment>
<comment type="catalytic activity">
    <reaction evidence="8 9 10">
        <text>2-[(2R,5Z)-2-carboxy-4-methylthiazol-5(2H)-ylidene]ethyl phosphate + 4-amino-2-methyl-5-(diphosphooxymethyl)pyrimidine + 2 H(+) = thiamine phosphate + CO2 + diphosphate</text>
        <dbReference type="Rhea" id="RHEA:47844"/>
        <dbReference type="ChEBI" id="CHEBI:15378"/>
        <dbReference type="ChEBI" id="CHEBI:16526"/>
        <dbReference type="ChEBI" id="CHEBI:33019"/>
        <dbReference type="ChEBI" id="CHEBI:37575"/>
        <dbReference type="ChEBI" id="CHEBI:57841"/>
        <dbReference type="ChEBI" id="CHEBI:62899"/>
        <dbReference type="EC" id="2.5.1.3"/>
    </reaction>
</comment>
<dbReference type="EMBL" id="CP113517">
    <property type="protein sequence ID" value="WAR46796.1"/>
    <property type="molecule type" value="Genomic_DNA"/>
</dbReference>
<dbReference type="InterPro" id="IPR022998">
    <property type="entry name" value="ThiamineP_synth_TenI"/>
</dbReference>
<feature type="binding site" evidence="9">
    <location>
        <begin position="38"/>
        <end position="42"/>
    </location>
    <ligand>
        <name>4-amino-2-methyl-5-(diphosphooxymethyl)pyrimidine</name>
        <dbReference type="ChEBI" id="CHEBI:57841"/>
    </ligand>
</feature>
<feature type="binding site" evidence="9">
    <location>
        <position position="68"/>
    </location>
    <ligand>
        <name>4-amino-2-methyl-5-(diphosphooxymethyl)pyrimidine</name>
        <dbReference type="ChEBI" id="CHEBI:57841"/>
    </ligand>
</feature>
<dbReference type="GO" id="GO:0004789">
    <property type="term" value="F:thiamine-phosphate diphosphorylase activity"/>
    <property type="evidence" value="ECO:0007669"/>
    <property type="project" value="UniProtKB-EC"/>
</dbReference>
<evidence type="ECO:0000256" key="3">
    <source>
        <dbReference type="ARBA" id="ARBA00022723"/>
    </source>
</evidence>
<evidence type="ECO:0000256" key="10">
    <source>
        <dbReference type="RuleBase" id="RU003826"/>
    </source>
</evidence>
<evidence type="ECO:0000313" key="13">
    <source>
        <dbReference type="EMBL" id="WAR46796.1"/>
    </source>
</evidence>
<feature type="binding site" evidence="9">
    <location>
        <begin position="134"/>
        <end position="136"/>
    </location>
    <ligand>
        <name>2-[(2R,5Z)-2-carboxy-4-methylthiazol-5(2H)-ylidene]ethyl phosphate</name>
        <dbReference type="ChEBI" id="CHEBI:62899"/>
    </ligand>
</feature>
<evidence type="ECO:0000259" key="12">
    <source>
        <dbReference type="Pfam" id="PF02581"/>
    </source>
</evidence>
<feature type="binding site" evidence="9">
    <location>
        <position position="107"/>
    </location>
    <ligand>
        <name>4-amino-2-methyl-5-(diphosphooxymethyl)pyrimidine</name>
        <dbReference type="ChEBI" id="CHEBI:57841"/>
    </ligand>
</feature>
<dbReference type="InterPro" id="IPR036206">
    <property type="entry name" value="ThiamineP_synth_sf"/>
</dbReference>
<organism evidence="13 14">
    <name type="scientific">Methylomonas rapida</name>
    <dbReference type="NCBI Taxonomy" id="2963939"/>
    <lineage>
        <taxon>Bacteria</taxon>
        <taxon>Pseudomonadati</taxon>
        <taxon>Pseudomonadota</taxon>
        <taxon>Gammaproteobacteria</taxon>
        <taxon>Methylococcales</taxon>
        <taxon>Methylococcaceae</taxon>
        <taxon>Methylomonas</taxon>
    </lineage>
</organism>
<protein>
    <recommendedName>
        <fullName evidence="9">Thiamine-phosphate synthase</fullName>
        <shortName evidence="9">TP synthase</shortName>
        <shortName evidence="9">TPS</shortName>
        <ecNumber evidence="9">2.5.1.3</ecNumber>
    </recommendedName>
    <alternativeName>
        <fullName evidence="9">Thiamine-phosphate pyrophosphorylase</fullName>
        <shortName evidence="9">TMP pyrophosphorylase</shortName>
        <shortName evidence="9">TMP-PPase</shortName>
    </alternativeName>
</protein>
<evidence type="ECO:0000256" key="7">
    <source>
        <dbReference type="ARBA" id="ARBA00047851"/>
    </source>
</evidence>
<dbReference type="EC" id="2.5.1.3" evidence="9"/>
<evidence type="ECO:0000256" key="9">
    <source>
        <dbReference type="HAMAP-Rule" id="MF_00097"/>
    </source>
</evidence>
<dbReference type="PANTHER" id="PTHR20857">
    <property type="entry name" value="THIAMINE-PHOSPHATE PYROPHOSPHORYLASE"/>
    <property type="match status" value="1"/>
</dbReference>
<keyword evidence="14" id="KW-1185">Reference proteome</keyword>
<reference evidence="13" key="1">
    <citation type="submission" date="2022-11" db="EMBL/GenBank/DDBJ databases">
        <title>Methylomonas rapida sp. nov., Carotenoid-Producing Obligate Methanotrophs with High Growth Characteristics and Biotechnological Potential.</title>
        <authorList>
            <person name="Tikhonova E.N."/>
            <person name="Suleimanov R.Z."/>
            <person name="Miroshnikov K."/>
            <person name="Oshkin I.Y."/>
            <person name="Belova S.E."/>
            <person name="Danilova O.V."/>
            <person name="Ashikhmin A."/>
            <person name="Konopkin A."/>
            <person name="But S.Y."/>
            <person name="Khmelenina V.N."/>
            <person name="Kuznetsov N."/>
            <person name="Pimenov N.V."/>
            <person name="Dedysh S.N."/>
        </authorList>
    </citation>
    <scope>NUCLEOTIDE SEQUENCE</scope>
    <source>
        <strain evidence="13">MP1</strain>
    </source>
</reference>
<comment type="caution">
    <text evidence="9">Lacks conserved residue(s) required for the propagation of feature annotation.</text>
</comment>
<feature type="domain" description="Thiamine phosphate synthase/TenI" evidence="12">
    <location>
        <begin position="8"/>
        <end position="187"/>
    </location>
</feature>
<comment type="catalytic activity">
    <reaction evidence="6 9 10">
        <text>4-methyl-5-(2-phosphooxyethyl)-thiazole + 4-amino-2-methyl-5-(diphosphooxymethyl)pyrimidine + H(+) = thiamine phosphate + diphosphate</text>
        <dbReference type="Rhea" id="RHEA:22328"/>
        <dbReference type="ChEBI" id="CHEBI:15378"/>
        <dbReference type="ChEBI" id="CHEBI:33019"/>
        <dbReference type="ChEBI" id="CHEBI:37575"/>
        <dbReference type="ChEBI" id="CHEBI:57841"/>
        <dbReference type="ChEBI" id="CHEBI:58296"/>
        <dbReference type="EC" id="2.5.1.3"/>
    </reaction>
</comment>
<gene>
    <name evidence="9 13" type="primary">thiE</name>
    <name evidence="13" type="ORF">NM686_009865</name>
</gene>
<feature type="binding site" evidence="9">
    <location>
        <position position="69"/>
    </location>
    <ligand>
        <name>Mg(2+)</name>
        <dbReference type="ChEBI" id="CHEBI:18420"/>
    </ligand>
</feature>